<sequence>MLLYTTSRGNTYNQKKDLYNKRWQNNNNNNNYDGLITERQKTLLYNMIHGIQRYISILESKNINCYKSKKTINGVSKWIVNNSNMKSYYWKKEKLKKTFWNLKRLKIYLEKNFMNHYNRKKNYNYYNNNNNGKNRKYNYYNNRKTNNWNTTTTTTTIGYNRKGKNYNNDVINNDVINNNDNISLKRRNKIQSDVNNIKSGGGNNNNNNITDENKAIKSSRKIIISLPSPLPQNYQRKTKNINRNRNYNNIINTNNNQHHQKEKVALQSDYRSKESNTESYDQDIEDVLLKEDYYGEDEILDMDIDDGDLI</sequence>
<dbReference type="EMBL" id="LC738878">
    <property type="protein sequence ID" value="BDT62811.1"/>
    <property type="molecule type" value="Genomic_DNA"/>
</dbReference>
<protein>
    <submittedName>
        <fullName evidence="1">Uncharacterized protein</fullName>
    </submittedName>
</protein>
<accession>A0A9C7BWE9</accession>
<reference evidence="1" key="1">
    <citation type="submission" date="2022-10" db="EMBL/GenBank/DDBJ databases">
        <title>Genome sequences of endogenous nimaviruses in decapod crustaceans.</title>
        <authorList>
            <person name="Kawato S."/>
            <person name="Nozaki R."/>
            <person name="Kondo H."/>
            <person name="Hirono I."/>
        </authorList>
    </citation>
    <scope>NUCLEOTIDE SEQUENCE</scope>
    <source>
        <strain evidence="1">Tokushima2020</strain>
    </source>
</reference>
<evidence type="ECO:0000313" key="1">
    <source>
        <dbReference type="EMBL" id="BDT62811.1"/>
    </source>
</evidence>
<name>A0A9C7BWE9_9VIRU</name>
<proteinExistence type="predicted"/>
<organism evidence="1">
    <name type="scientific">Metapenaeus joyneri majanivirus</name>
    <dbReference type="NCBI Taxonomy" id="2984280"/>
    <lineage>
        <taxon>Viruses</taxon>
        <taxon>Viruses incertae sedis</taxon>
        <taxon>Naldaviricetes</taxon>
        <taxon>Nimaviridae</taxon>
    </lineage>
</organism>